<evidence type="ECO:0000256" key="1">
    <source>
        <dbReference type="ARBA" id="ARBA00004651"/>
    </source>
</evidence>
<protein>
    <submittedName>
        <fullName evidence="9">Iron chelate uptake ABC transporter family permease subunit</fullName>
    </submittedName>
</protein>
<proteinExistence type="inferred from homology"/>
<feature type="transmembrane region" description="Helical" evidence="8">
    <location>
        <begin position="289"/>
        <end position="310"/>
    </location>
</feature>
<dbReference type="GO" id="GO:0033214">
    <property type="term" value="P:siderophore-iron import into cell"/>
    <property type="evidence" value="ECO:0007669"/>
    <property type="project" value="TreeGrafter"/>
</dbReference>
<reference evidence="9 10" key="1">
    <citation type="submission" date="2019-12" db="EMBL/GenBank/DDBJ databases">
        <title>Genomic-based taxomic classification of the family Erythrobacteraceae.</title>
        <authorList>
            <person name="Xu L."/>
        </authorList>
    </citation>
    <scope>NUCLEOTIDE SEQUENCE [LARGE SCALE GENOMIC DNA]</scope>
    <source>
        <strain evidence="9 10">DSM 18604</strain>
    </source>
</reference>
<dbReference type="SUPFAM" id="SSF81345">
    <property type="entry name" value="ABC transporter involved in vitamin B12 uptake, BtuC"/>
    <property type="match status" value="1"/>
</dbReference>
<dbReference type="GO" id="GO:0022857">
    <property type="term" value="F:transmembrane transporter activity"/>
    <property type="evidence" value="ECO:0007669"/>
    <property type="project" value="InterPro"/>
</dbReference>
<dbReference type="InterPro" id="IPR000522">
    <property type="entry name" value="ABC_transptr_permease_BtuC"/>
</dbReference>
<feature type="transmembrane region" description="Helical" evidence="8">
    <location>
        <begin position="37"/>
        <end position="56"/>
    </location>
</feature>
<evidence type="ECO:0000256" key="7">
    <source>
        <dbReference type="ARBA" id="ARBA00023136"/>
    </source>
</evidence>
<dbReference type="OrthoDB" id="9796260at2"/>
<dbReference type="GO" id="GO:0005886">
    <property type="term" value="C:plasma membrane"/>
    <property type="evidence" value="ECO:0007669"/>
    <property type="project" value="UniProtKB-SubCell"/>
</dbReference>
<evidence type="ECO:0000256" key="2">
    <source>
        <dbReference type="ARBA" id="ARBA00007935"/>
    </source>
</evidence>
<keyword evidence="3" id="KW-0813">Transport</keyword>
<dbReference type="RefSeq" id="WP_160740124.1">
    <property type="nucleotide sequence ID" value="NZ_WTYQ01000005.1"/>
</dbReference>
<evidence type="ECO:0000256" key="8">
    <source>
        <dbReference type="SAM" id="Phobius"/>
    </source>
</evidence>
<evidence type="ECO:0000313" key="9">
    <source>
        <dbReference type="EMBL" id="MXP26919.1"/>
    </source>
</evidence>
<sequence>MTRSLRTLAVWAVLGALAAAFLLAGAALDFDYVIPRRLTRLAAIVIGGICIAWSSIAFQTITENRILTPAIMGYEAIYLLLQALLVFALGAGGPMLLGANGNFLLSVAVLLAYSLAIHAWLFRGGRNNVYFLLLAGLVMTIAISALTEVIQYSISPGEFALLQGYSLASFNRAEPAQLAIAAAILTLVSVPVIRSLRTFDVVSLGRDQAISLGVDYQRFVRLHLGLIALLVAISTSLIGPTAFMGIFVANGAYVLARDHRHRSILSMGCVIAIALFLCAQLLVEHVFNYRTTVGILINLSCGLFFLALLVRRSERA</sequence>
<evidence type="ECO:0000256" key="6">
    <source>
        <dbReference type="ARBA" id="ARBA00022989"/>
    </source>
</evidence>
<keyword evidence="6 8" id="KW-1133">Transmembrane helix</keyword>
<evidence type="ECO:0000313" key="10">
    <source>
        <dbReference type="Proteomes" id="UP000460561"/>
    </source>
</evidence>
<feature type="transmembrane region" description="Helical" evidence="8">
    <location>
        <begin position="77"/>
        <end position="97"/>
    </location>
</feature>
<keyword evidence="5 8" id="KW-0812">Transmembrane</keyword>
<gene>
    <name evidence="9" type="ORF">GRI39_12835</name>
</gene>
<keyword evidence="7 8" id="KW-0472">Membrane</keyword>
<feature type="transmembrane region" description="Helical" evidence="8">
    <location>
        <begin position="264"/>
        <end position="283"/>
    </location>
</feature>
<comment type="similarity">
    <text evidence="2">Belongs to the binding-protein-dependent transport system permease family. FecCD subfamily.</text>
</comment>
<dbReference type="EMBL" id="WTYQ01000005">
    <property type="protein sequence ID" value="MXP26919.1"/>
    <property type="molecule type" value="Genomic_DNA"/>
</dbReference>
<dbReference type="AlphaFoldDB" id="A0A845AC02"/>
<accession>A0A845AC02</accession>
<evidence type="ECO:0000256" key="4">
    <source>
        <dbReference type="ARBA" id="ARBA00022475"/>
    </source>
</evidence>
<name>A0A845AC02_9SPHN</name>
<comment type="subcellular location">
    <subcellularLocation>
        <location evidence="1">Cell membrane</location>
        <topology evidence="1">Multi-pass membrane protein</topology>
    </subcellularLocation>
</comment>
<keyword evidence="10" id="KW-1185">Reference proteome</keyword>
<feature type="transmembrane region" description="Helical" evidence="8">
    <location>
        <begin position="226"/>
        <end position="252"/>
    </location>
</feature>
<dbReference type="Gene3D" id="1.10.3470.10">
    <property type="entry name" value="ABC transporter involved in vitamin B12 uptake, BtuC"/>
    <property type="match status" value="1"/>
</dbReference>
<dbReference type="PANTHER" id="PTHR30472:SF19">
    <property type="entry name" value="PETROBACTIN IMPORT SYSTEM PERMEASE PROTEIN YCLO"/>
    <property type="match status" value="1"/>
</dbReference>
<comment type="caution">
    <text evidence="9">The sequence shown here is derived from an EMBL/GenBank/DDBJ whole genome shotgun (WGS) entry which is preliminary data.</text>
</comment>
<dbReference type="Proteomes" id="UP000460561">
    <property type="component" value="Unassembled WGS sequence"/>
</dbReference>
<keyword evidence="4" id="KW-1003">Cell membrane</keyword>
<evidence type="ECO:0000256" key="3">
    <source>
        <dbReference type="ARBA" id="ARBA00022448"/>
    </source>
</evidence>
<feature type="transmembrane region" description="Helical" evidence="8">
    <location>
        <begin position="129"/>
        <end position="154"/>
    </location>
</feature>
<dbReference type="PANTHER" id="PTHR30472">
    <property type="entry name" value="FERRIC ENTEROBACTIN TRANSPORT SYSTEM PERMEASE PROTEIN"/>
    <property type="match status" value="1"/>
</dbReference>
<organism evidence="9 10">
    <name type="scientific">Altericroceibacterium indicum</name>
    <dbReference type="NCBI Taxonomy" id="374177"/>
    <lineage>
        <taxon>Bacteria</taxon>
        <taxon>Pseudomonadati</taxon>
        <taxon>Pseudomonadota</taxon>
        <taxon>Alphaproteobacteria</taxon>
        <taxon>Sphingomonadales</taxon>
        <taxon>Erythrobacteraceae</taxon>
        <taxon>Altericroceibacterium</taxon>
    </lineage>
</organism>
<dbReference type="InterPro" id="IPR037294">
    <property type="entry name" value="ABC_BtuC-like"/>
</dbReference>
<feature type="transmembrane region" description="Helical" evidence="8">
    <location>
        <begin position="103"/>
        <end position="122"/>
    </location>
</feature>
<evidence type="ECO:0000256" key="5">
    <source>
        <dbReference type="ARBA" id="ARBA00022692"/>
    </source>
</evidence>
<dbReference type="Pfam" id="PF01032">
    <property type="entry name" value="FecCD"/>
    <property type="match status" value="1"/>
</dbReference>